<gene>
    <name evidence="1" type="ORF">vBBcePLY3_00013</name>
</gene>
<accession>A0A9Y1CXA8</accession>
<evidence type="ECO:0000313" key="1">
    <source>
        <dbReference type="EMBL" id="USL89524.1"/>
    </source>
</evidence>
<protein>
    <submittedName>
        <fullName evidence="1">Uncharacterized protein</fullName>
    </submittedName>
</protein>
<sequence>MKKRERQYMKIKHSRFAKLIWYYDVTRNMTPKEKRLLKKGLGK</sequence>
<dbReference type="EMBL" id="ON366412">
    <property type="protein sequence ID" value="USL89524.1"/>
    <property type="molecule type" value="Genomic_DNA"/>
</dbReference>
<keyword evidence="2" id="KW-1185">Reference proteome</keyword>
<evidence type="ECO:0000313" key="2">
    <source>
        <dbReference type="Proteomes" id="UP001216218"/>
    </source>
</evidence>
<organism evidence="1 2">
    <name type="scientific">Bacillus phage vB_BceP_LY3</name>
    <dbReference type="NCBI Taxonomy" id="2950458"/>
    <lineage>
        <taxon>Viruses</taxon>
        <taxon>Duplodnaviria</taxon>
        <taxon>Heunggongvirae</taxon>
        <taxon>Uroviricota</taxon>
        <taxon>Caudoviricetes</taxon>
        <taxon>Salasmaviridae</taxon>
        <taxon>Northropvirinae</taxon>
        <taxon>Layangcvirus</taxon>
        <taxon>Layangcvirus LY3</taxon>
    </lineage>
</organism>
<name>A0A9Y1CXA8_9CAUD</name>
<reference evidence="1" key="1">
    <citation type="submission" date="2022-04" db="EMBL/GenBank/DDBJ databases">
        <authorList>
            <person name="Yang M."/>
            <person name="Tan S."/>
        </authorList>
    </citation>
    <scope>NUCLEOTIDE SEQUENCE</scope>
</reference>
<dbReference type="Proteomes" id="UP001216218">
    <property type="component" value="Segment"/>
</dbReference>
<proteinExistence type="predicted"/>